<feature type="compositionally biased region" description="Basic and acidic residues" evidence="1">
    <location>
        <begin position="12"/>
        <end position="39"/>
    </location>
</feature>
<evidence type="ECO:0000256" key="1">
    <source>
        <dbReference type="SAM" id="MobiDB-lite"/>
    </source>
</evidence>
<feature type="region of interest" description="Disordered" evidence="1">
    <location>
        <begin position="1"/>
        <end position="43"/>
    </location>
</feature>
<sequence length="104" mass="11427">MNHKQGGAESASEDRSQSPADLVHRAAEGAHHTIDRLEEQTAPAAEKLRDQLDTTGEMLHARADQMRQLGREWRDGVRSSVREHPLTTIAAALALGVLLARLSR</sequence>
<comment type="caution">
    <text evidence="2">The sequence shown here is derived from an EMBL/GenBank/DDBJ whole genome shotgun (WGS) entry which is preliminary data.</text>
</comment>
<gene>
    <name evidence="2" type="ORF">QRD43_18015</name>
</gene>
<protein>
    <recommendedName>
        <fullName evidence="4">DUF883 domain-containing protein</fullName>
    </recommendedName>
</protein>
<name>A0ABT7LLS5_9BURK</name>
<reference evidence="2 3" key="1">
    <citation type="submission" date="2023-06" db="EMBL/GenBank/DDBJ databases">
        <title>Pelomonas sp. APW6 16S ribosomal RNA gene genome sequencing and assembly.</title>
        <authorList>
            <person name="Woo H."/>
        </authorList>
    </citation>
    <scope>NUCLEOTIDE SEQUENCE [LARGE SCALE GENOMIC DNA]</scope>
    <source>
        <strain evidence="2 3">APW6</strain>
    </source>
</reference>
<accession>A0ABT7LLS5</accession>
<evidence type="ECO:0000313" key="3">
    <source>
        <dbReference type="Proteomes" id="UP001238603"/>
    </source>
</evidence>
<evidence type="ECO:0000313" key="2">
    <source>
        <dbReference type="EMBL" id="MDL5033812.1"/>
    </source>
</evidence>
<dbReference type="RefSeq" id="WP_285983888.1">
    <property type="nucleotide sequence ID" value="NZ_JASVDS010000005.1"/>
</dbReference>
<keyword evidence="3" id="KW-1185">Reference proteome</keyword>
<dbReference type="EMBL" id="JASVDS010000005">
    <property type="protein sequence ID" value="MDL5033812.1"/>
    <property type="molecule type" value="Genomic_DNA"/>
</dbReference>
<organism evidence="2 3">
    <name type="scientific">Roseateles subflavus</name>
    <dbReference type="NCBI Taxonomy" id="3053353"/>
    <lineage>
        <taxon>Bacteria</taxon>
        <taxon>Pseudomonadati</taxon>
        <taxon>Pseudomonadota</taxon>
        <taxon>Betaproteobacteria</taxon>
        <taxon>Burkholderiales</taxon>
        <taxon>Sphaerotilaceae</taxon>
        <taxon>Roseateles</taxon>
    </lineage>
</organism>
<evidence type="ECO:0008006" key="4">
    <source>
        <dbReference type="Google" id="ProtNLM"/>
    </source>
</evidence>
<dbReference type="Proteomes" id="UP001238603">
    <property type="component" value="Unassembled WGS sequence"/>
</dbReference>
<proteinExistence type="predicted"/>